<name>A0ABQ8UDW9_9EUKA</name>
<evidence type="ECO:0000313" key="2">
    <source>
        <dbReference type="Proteomes" id="UP001141327"/>
    </source>
</evidence>
<dbReference type="EMBL" id="JAPMOS010000046">
    <property type="protein sequence ID" value="KAJ4457464.1"/>
    <property type="molecule type" value="Genomic_DNA"/>
</dbReference>
<gene>
    <name evidence="1" type="ORF">PAPYR_7053</name>
</gene>
<evidence type="ECO:0000313" key="1">
    <source>
        <dbReference type="EMBL" id="KAJ4457464.1"/>
    </source>
</evidence>
<sequence>MFTYAFKEEGFIRNRLSLLHAEAHPDPVLALQGPHKSVLLCGSPVSPGMLPGVPRDPKLVVDVRVILA</sequence>
<accession>A0ABQ8UDW9</accession>
<comment type="caution">
    <text evidence="1">The sequence shown here is derived from an EMBL/GenBank/DDBJ whole genome shotgun (WGS) entry which is preliminary data.</text>
</comment>
<dbReference type="Proteomes" id="UP001141327">
    <property type="component" value="Unassembled WGS sequence"/>
</dbReference>
<organism evidence="1 2">
    <name type="scientific">Paratrimastix pyriformis</name>
    <dbReference type="NCBI Taxonomy" id="342808"/>
    <lineage>
        <taxon>Eukaryota</taxon>
        <taxon>Metamonada</taxon>
        <taxon>Preaxostyla</taxon>
        <taxon>Paratrimastigidae</taxon>
        <taxon>Paratrimastix</taxon>
    </lineage>
</organism>
<reference evidence="1" key="1">
    <citation type="journal article" date="2022" name="bioRxiv">
        <title>Genomics of Preaxostyla Flagellates Illuminates Evolutionary Transitions and the Path Towards Mitochondrial Loss.</title>
        <authorList>
            <person name="Novak L.V.F."/>
            <person name="Treitli S.C."/>
            <person name="Pyrih J."/>
            <person name="Halakuc P."/>
            <person name="Pipaliya S.V."/>
            <person name="Vacek V."/>
            <person name="Brzon O."/>
            <person name="Soukal P."/>
            <person name="Eme L."/>
            <person name="Dacks J.B."/>
            <person name="Karnkowska A."/>
            <person name="Elias M."/>
            <person name="Hampl V."/>
        </authorList>
    </citation>
    <scope>NUCLEOTIDE SEQUENCE</scope>
    <source>
        <strain evidence="1">RCP-MX</strain>
    </source>
</reference>
<protein>
    <submittedName>
        <fullName evidence="1">Uncharacterized protein</fullName>
    </submittedName>
</protein>
<keyword evidence="2" id="KW-1185">Reference proteome</keyword>
<proteinExistence type="predicted"/>